<proteinExistence type="predicted"/>
<dbReference type="Proteomes" id="UP000239731">
    <property type="component" value="Unassembled WGS sequence"/>
</dbReference>
<sequence>MCISTLHVSLIIRVLPRAESAAGWHLPCSPMGSPRSWLNKTRCGRLRSHSALNRRCFRSIRHGLAQN</sequence>
<comment type="caution">
    <text evidence="1">The sequence shown here is derived from an EMBL/GenBank/DDBJ whole genome shotgun (WGS) entry which is preliminary data.</text>
</comment>
<evidence type="ECO:0000313" key="2">
    <source>
        <dbReference type="Proteomes" id="UP000239731"/>
    </source>
</evidence>
<reference evidence="1 2" key="1">
    <citation type="submission" date="2018-03" db="EMBL/GenBank/DDBJ databases">
        <title>Blue discolouration in mozzarella cheese caused by Pseudomonas fluorescens.</title>
        <authorList>
            <person name="Chiesa F."/>
            <person name="Dalmasso A."/>
            <person name="Lomonaco S."/>
        </authorList>
    </citation>
    <scope>NUCLEOTIDE SEQUENCE [LARGE SCALE GENOMIC DNA]</scope>
    <source>
        <strain evidence="1 2">11293</strain>
    </source>
</reference>
<protein>
    <submittedName>
        <fullName evidence="1">Uncharacterized protein</fullName>
    </submittedName>
</protein>
<evidence type="ECO:0000313" key="1">
    <source>
        <dbReference type="EMBL" id="PRW84618.1"/>
    </source>
</evidence>
<gene>
    <name evidence="1" type="ORF">C7A10_28605</name>
</gene>
<name>A0A1Q5WM47_PSEFL</name>
<dbReference type="EMBL" id="PVUH01000029">
    <property type="protein sequence ID" value="PRW84618.1"/>
    <property type="molecule type" value="Genomic_DNA"/>
</dbReference>
<organism evidence="1 2">
    <name type="scientific">Pseudomonas fluorescens</name>
    <dbReference type="NCBI Taxonomy" id="294"/>
    <lineage>
        <taxon>Bacteria</taxon>
        <taxon>Pseudomonadati</taxon>
        <taxon>Pseudomonadota</taxon>
        <taxon>Gammaproteobacteria</taxon>
        <taxon>Pseudomonadales</taxon>
        <taxon>Pseudomonadaceae</taxon>
        <taxon>Pseudomonas</taxon>
    </lineage>
</organism>
<dbReference type="AlphaFoldDB" id="A0A1Q5WM47"/>
<accession>A0A1Q5WM47</accession>